<dbReference type="PANTHER" id="PTHR36510">
    <property type="entry name" value="GLUTAMATE--CYSTEINE LIGASE 2-RELATED"/>
    <property type="match status" value="1"/>
</dbReference>
<sequence>MTSQTELHLFEGYGIELEYMVVDLRRLNVLPIVDRLLQAVSRQEECSTVQRGKFAWSNELARHVIEIKTHEPTRKLMTVPEGFQKEIQFINKVLESMGGVLLPTSMHPWMNPEREMQLWPYGNRAIYQAYDRIFNCHGHGWANIQSAHMNLPFSGDQEFRALHAAIRMVLPLIPALSSSSPIMDGKLTGISNNRLTMYRQNQHKIPLIAGGIIPEIVNSQADYEERILKPMYNQIAPHDPDGILQHEWLNSRGAIARFDRNSIELRLLDIQECPLADISIMHFIAELVRSFIEERWCPADTITTFPGEALGTILDHTIARAENAIIDSREYLEIFGHKGATCSAQELLGIIMDEIIMPTSPFYETLSTIIGEGSLSTRIARSLGTELPKKKMLTIYEELFHCLHNGIIFHG</sequence>
<name>E6W0P8_DESIS</name>
<dbReference type="GO" id="GO:0004357">
    <property type="term" value="F:glutamate-cysteine ligase activity"/>
    <property type="evidence" value="ECO:0007669"/>
    <property type="project" value="InterPro"/>
</dbReference>
<dbReference type="PANTHER" id="PTHR36510:SF1">
    <property type="entry name" value="GLUTAMATE--CYSTEINE LIGASE 2-RELATED"/>
    <property type="match status" value="1"/>
</dbReference>
<dbReference type="GO" id="GO:0042398">
    <property type="term" value="P:modified amino acid biosynthetic process"/>
    <property type="evidence" value="ECO:0007669"/>
    <property type="project" value="InterPro"/>
</dbReference>
<proteinExistence type="predicted"/>
<evidence type="ECO:0000313" key="1">
    <source>
        <dbReference type="EMBL" id="ADU66393.1"/>
    </source>
</evidence>
<dbReference type="RefSeq" id="WP_013506273.1">
    <property type="nucleotide sequence ID" value="NC_014836.1"/>
</dbReference>
<dbReference type="InParanoid" id="E6W0P8"/>
<dbReference type="InterPro" id="IPR050141">
    <property type="entry name" value="GCL_type2/YbdK_subfam"/>
</dbReference>
<gene>
    <name evidence="1" type="ordered locus">Selin_1663</name>
</gene>
<dbReference type="KEGG" id="din:Selin_1663"/>
<dbReference type="InterPro" id="IPR006336">
    <property type="entry name" value="GCS2"/>
</dbReference>
<dbReference type="Proteomes" id="UP000002572">
    <property type="component" value="Chromosome"/>
</dbReference>
<dbReference type="Pfam" id="PF04107">
    <property type="entry name" value="GCS2"/>
    <property type="match status" value="1"/>
</dbReference>
<dbReference type="Gene3D" id="3.30.590.20">
    <property type="match status" value="1"/>
</dbReference>
<accession>E6W0P8</accession>
<organism evidence="1 2">
    <name type="scientific">Desulfurispirillum indicum (strain ATCC BAA-1389 / DSM 22839 / S5)</name>
    <dbReference type="NCBI Taxonomy" id="653733"/>
    <lineage>
        <taxon>Bacteria</taxon>
        <taxon>Pseudomonadati</taxon>
        <taxon>Chrysiogenota</taxon>
        <taxon>Chrysiogenia</taxon>
        <taxon>Chrysiogenales</taxon>
        <taxon>Chrysiogenaceae</taxon>
        <taxon>Desulfurispirillum</taxon>
    </lineage>
</organism>
<evidence type="ECO:0000313" key="2">
    <source>
        <dbReference type="Proteomes" id="UP000002572"/>
    </source>
</evidence>
<keyword evidence="2" id="KW-1185">Reference proteome</keyword>
<dbReference type="OrthoDB" id="9804786at2"/>
<dbReference type="STRING" id="653733.Selin_1663"/>
<dbReference type="InterPro" id="IPR014746">
    <property type="entry name" value="Gln_synth/guanido_kin_cat_dom"/>
</dbReference>
<protein>
    <submittedName>
        <fullName evidence="1">Glutamate--cysteine ligase GCS2</fullName>
    </submittedName>
</protein>
<dbReference type="EMBL" id="CP002432">
    <property type="protein sequence ID" value="ADU66393.1"/>
    <property type="molecule type" value="Genomic_DNA"/>
</dbReference>
<keyword evidence="1" id="KW-0436">Ligase</keyword>
<dbReference type="eggNOG" id="COG2170">
    <property type="taxonomic scope" value="Bacteria"/>
</dbReference>
<dbReference type="AlphaFoldDB" id="E6W0P8"/>
<dbReference type="HOGENOM" id="CLU_056152_0_0_0"/>
<reference evidence="1 2" key="1">
    <citation type="submission" date="2010-12" db="EMBL/GenBank/DDBJ databases">
        <title>Complete sequence of Desulfurispirillum indicum S5.</title>
        <authorList>
            <consortium name="US DOE Joint Genome Institute"/>
            <person name="Lucas S."/>
            <person name="Copeland A."/>
            <person name="Lapidus A."/>
            <person name="Cheng J.-F."/>
            <person name="Goodwin L."/>
            <person name="Pitluck S."/>
            <person name="Chertkov O."/>
            <person name="Held B."/>
            <person name="Detter J.C."/>
            <person name="Han C."/>
            <person name="Tapia R."/>
            <person name="Land M."/>
            <person name="Hauser L."/>
            <person name="Kyrpides N."/>
            <person name="Ivanova N."/>
            <person name="Mikhailova N."/>
            <person name="Haggblom M."/>
            <person name="Rauschenbach I."/>
            <person name="Bini E."/>
            <person name="Woyke T."/>
        </authorList>
    </citation>
    <scope>NUCLEOTIDE SEQUENCE [LARGE SCALE GENOMIC DNA]</scope>
    <source>
        <strain evidence="2">ATCC BAA-1389 / DSM 22839 / S5</strain>
    </source>
</reference>
<dbReference type="SUPFAM" id="SSF55931">
    <property type="entry name" value="Glutamine synthetase/guanido kinase"/>
    <property type="match status" value="1"/>
</dbReference>